<reference evidence="3" key="1">
    <citation type="submission" date="2014-11" db="EMBL/GenBank/DDBJ databases">
        <authorList>
            <person name="Amaro Gonzalez C."/>
        </authorList>
    </citation>
    <scope>NUCLEOTIDE SEQUENCE</scope>
</reference>
<evidence type="ECO:0000256" key="2">
    <source>
        <dbReference type="SAM" id="Phobius"/>
    </source>
</evidence>
<name>A0A0E9TBX2_ANGAN</name>
<keyword evidence="2" id="KW-1133">Transmembrane helix</keyword>
<sequence length="37" mass="4404">MLGEMKQSEEVEGKQPSGCRGFVFTSFFFNLFFFFFH</sequence>
<evidence type="ECO:0000313" key="3">
    <source>
        <dbReference type="EMBL" id="JAH50375.1"/>
    </source>
</evidence>
<keyword evidence="2" id="KW-0812">Transmembrane</keyword>
<proteinExistence type="predicted"/>
<feature type="compositionally biased region" description="Basic and acidic residues" evidence="1">
    <location>
        <begin position="1"/>
        <end position="13"/>
    </location>
</feature>
<accession>A0A0E9TBX2</accession>
<evidence type="ECO:0000256" key="1">
    <source>
        <dbReference type="SAM" id="MobiDB-lite"/>
    </source>
</evidence>
<keyword evidence="2" id="KW-0472">Membrane</keyword>
<dbReference type="AlphaFoldDB" id="A0A0E9TBX2"/>
<protein>
    <submittedName>
        <fullName evidence="3">Uncharacterized protein</fullName>
    </submittedName>
</protein>
<organism evidence="3">
    <name type="scientific">Anguilla anguilla</name>
    <name type="common">European freshwater eel</name>
    <name type="synonym">Muraena anguilla</name>
    <dbReference type="NCBI Taxonomy" id="7936"/>
    <lineage>
        <taxon>Eukaryota</taxon>
        <taxon>Metazoa</taxon>
        <taxon>Chordata</taxon>
        <taxon>Craniata</taxon>
        <taxon>Vertebrata</taxon>
        <taxon>Euteleostomi</taxon>
        <taxon>Actinopterygii</taxon>
        <taxon>Neopterygii</taxon>
        <taxon>Teleostei</taxon>
        <taxon>Anguilliformes</taxon>
        <taxon>Anguillidae</taxon>
        <taxon>Anguilla</taxon>
    </lineage>
</organism>
<feature type="transmembrane region" description="Helical" evidence="2">
    <location>
        <begin position="20"/>
        <end position="36"/>
    </location>
</feature>
<feature type="region of interest" description="Disordered" evidence="1">
    <location>
        <begin position="1"/>
        <end position="20"/>
    </location>
</feature>
<dbReference type="EMBL" id="GBXM01058202">
    <property type="protein sequence ID" value="JAH50375.1"/>
    <property type="molecule type" value="Transcribed_RNA"/>
</dbReference>
<reference evidence="3" key="2">
    <citation type="journal article" date="2015" name="Fish Shellfish Immunol.">
        <title>Early steps in the European eel (Anguilla anguilla)-Vibrio vulnificus interaction in the gills: Role of the RtxA13 toxin.</title>
        <authorList>
            <person name="Callol A."/>
            <person name="Pajuelo D."/>
            <person name="Ebbesson L."/>
            <person name="Teles M."/>
            <person name="MacKenzie S."/>
            <person name="Amaro C."/>
        </authorList>
    </citation>
    <scope>NUCLEOTIDE SEQUENCE</scope>
</reference>